<feature type="compositionally biased region" description="Basic and acidic residues" evidence="1">
    <location>
        <begin position="170"/>
        <end position="179"/>
    </location>
</feature>
<reference evidence="2 3" key="1">
    <citation type="submission" date="2013-11" db="EMBL/GenBank/DDBJ databases">
        <title>The Genome Sequence of Phytophthora parasitica P1976.</title>
        <authorList>
            <consortium name="The Broad Institute Genomics Platform"/>
            <person name="Russ C."/>
            <person name="Tyler B."/>
            <person name="Panabieres F."/>
            <person name="Shan W."/>
            <person name="Tripathy S."/>
            <person name="Grunwald N."/>
            <person name="Machado M."/>
            <person name="Johnson C.S."/>
            <person name="Walker B."/>
            <person name="Young S."/>
            <person name="Zeng Q."/>
            <person name="Gargeya S."/>
            <person name="Fitzgerald M."/>
            <person name="Haas B."/>
            <person name="Abouelleil A."/>
            <person name="Allen A.W."/>
            <person name="Alvarado L."/>
            <person name="Arachchi H.M."/>
            <person name="Berlin A.M."/>
            <person name="Chapman S.B."/>
            <person name="Gainer-Dewar J."/>
            <person name="Goldberg J."/>
            <person name="Griggs A."/>
            <person name="Gujja S."/>
            <person name="Hansen M."/>
            <person name="Howarth C."/>
            <person name="Imamovic A."/>
            <person name="Ireland A."/>
            <person name="Larimer J."/>
            <person name="McCowan C."/>
            <person name="Murphy C."/>
            <person name="Pearson M."/>
            <person name="Poon T.W."/>
            <person name="Priest M."/>
            <person name="Roberts A."/>
            <person name="Saif S."/>
            <person name="Shea T."/>
            <person name="Sisk P."/>
            <person name="Sykes S."/>
            <person name="Wortman J."/>
            <person name="Nusbaum C."/>
            <person name="Birren B."/>
        </authorList>
    </citation>
    <scope>NUCLEOTIDE SEQUENCE [LARGE SCALE GENOMIC DNA]</scope>
    <source>
        <strain evidence="2 3">P1976</strain>
    </source>
</reference>
<feature type="compositionally biased region" description="Polar residues" evidence="1">
    <location>
        <begin position="333"/>
        <end position="362"/>
    </location>
</feature>
<gene>
    <name evidence="2" type="ORF">F444_17505</name>
</gene>
<feature type="region of interest" description="Disordered" evidence="1">
    <location>
        <begin position="489"/>
        <end position="555"/>
    </location>
</feature>
<evidence type="ECO:0000313" key="3">
    <source>
        <dbReference type="Proteomes" id="UP000028582"/>
    </source>
</evidence>
<dbReference type="EMBL" id="ANJA01003217">
    <property type="protein sequence ID" value="ETO65154.1"/>
    <property type="molecule type" value="Genomic_DNA"/>
</dbReference>
<sequence length="789" mass="87697">MQTETNETETLGALAATCALHLNSMGMLFGDNEELHSRQLSLLEAAASMNPTKTATVIAWGFPAQKIPTRHLKRYKGLRQVVQQSCMDLSLEEKEMHYQQVRTRMRRAFQGTLQSEKLTQNDSDDIDILVNCCCDQEFLQIMSVLAKCPYEVVAVSNDNPPHESSTSTSEPREDSHENDQNVLPVHTKSEETLNRTTDQVQISESSISRDEVMALLQAQTRHLEDRIHAVTSTGRSSSASSHEVVQPEEVIRDVKGLPSELLPHTLDVTSKSAGDLADVQKMARISLQVRDMSRHRYSSASSDASKQAKPVCKPTQRHDSVRNALKLFRLRQENSGHTTGETEGSAAANENGTPNIGNGDSTKTSRDIECPAASPKPNRQKRDGVKRKPSKNQRSSETQRFLAKEPVYPLRLEYGIEKASLKLLGRNAQQRNPSVKRRQFVHQEHQRTPKTYTPNPKALHDSVESTEVIQLKTASAQTSDSIVPTSAAKEMNESVSTQQNDSGPEKGSPMTQECETAPINVKSSQNGVGIQCRLNETGPTKDGRRKQSPPPLNIVDKYPVWLDLNGGAHFKEKKYLQVARFGNSNAVDATVTEDTTMPVSVPTVVVRNVNSEDGSDENQSDGQRSPSVSSDQGQENDAAEQLGDTMRTRYRARYRELYPVRERLQSTASVERERTSGINSLIDLRDNMQRMTQRLRVLETCANSIDEEFKVSQKRLSRIGDVVSDGTSPPARVLEDIDEVLEMTEDSGHQEGENKPGRSLLSKKASSDMEAAKKLLETIEQLTTSKDDK</sequence>
<feature type="compositionally biased region" description="Polar residues" evidence="1">
    <location>
        <begin position="493"/>
        <end position="502"/>
    </location>
</feature>
<evidence type="ECO:0000313" key="2">
    <source>
        <dbReference type="EMBL" id="ETO65154.1"/>
    </source>
</evidence>
<dbReference type="OrthoDB" id="125599at2759"/>
<feature type="compositionally biased region" description="Polar residues" evidence="1">
    <location>
        <begin position="620"/>
        <end position="635"/>
    </location>
</feature>
<evidence type="ECO:0000256" key="1">
    <source>
        <dbReference type="SAM" id="MobiDB-lite"/>
    </source>
</evidence>
<protein>
    <submittedName>
        <fullName evidence="2">Uncharacterized protein</fullName>
    </submittedName>
</protein>
<proteinExistence type="predicted"/>
<feature type="compositionally biased region" description="Basic and acidic residues" evidence="1">
    <location>
        <begin position="746"/>
        <end position="756"/>
    </location>
</feature>
<dbReference type="Proteomes" id="UP000028582">
    <property type="component" value="Unassembled WGS sequence"/>
</dbReference>
<feature type="region of interest" description="Disordered" evidence="1">
    <location>
        <begin position="331"/>
        <end position="402"/>
    </location>
</feature>
<accession>A0A080ZEU3</accession>
<feature type="region of interest" description="Disordered" evidence="1">
    <location>
        <begin position="293"/>
        <end position="319"/>
    </location>
</feature>
<feature type="region of interest" description="Disordered" evidence="1">
    <location>
        <begin position="429"/>
        <end position="458"/>
    </location>
</feature>
<feature type="region of interest" description="Disordered" evidence="1">
    <location>
        <begin position="156"/>
        <end position="206"/>
    </location>
</feature>
<name>A0A080ZEU3_PHYNI</name>
<feature type="region of interest" description="Disordered" evidence="1">
    <location>
        <begin position="611"/>
        <end position="646"/>
    </location>
</feature>
<feature type="compositionally biased region" description="Polar residues" evidence="1">
    <location>
        <begin position="194"/>
        <end position="206"/>
    </location>
</feature>
<comment type="caution">
    <text evidence="2">The sequence shown here is derived from an EMBL/GenBank/DDBJ whole genome shotgun (WGS) entry which is preliminary data.</text>
</comment>
<feature type="region of interest" description="Disordered" evidence="1">
    <location>
        <begin position="744"/>
        <end position="767"/>
    </location>
</feature>
<organism evidence="2 3">
    <name type="scientific">Phytophthora nicotianae P1976</name>
    <dbReference type="NCBI Taxonomy" id="1317066"/>
    <lineage>
        <taxon>Eukaryota</taxon>
        <taxon>Sar</taxon>
        <taxon>Stramenopiles</taxon>
        <taxon>Oomycota</taxon>
        <taxon>Peronosporomycetes</taxon>
        <taxon>Peronosporales</taxon>
        <taxon>Peronosporaceae</taxon>
        <taxon>Phytophthora</taxon>
    </lineage>
</organism>
<dbReference type="AlphaFoldDB" id="A0A080ZEU3"/>